<feature type="region of interest" description="Disordered" evidence="1">
    <location>
        <begin position="529"/>
        <end position="601"/>
    </location>
</feature>
<evidence type="ECO:0000313" key="4">
    <source>
        <dbReference type="Proteomes" id="UP000285060"/>
    </source>
</evidence>
<reference evidence="3 4" key="1">
    <citation type="submission" date="2018-08" db="EMBL/GenBank/DDBJ databases">
        <title>Aphanomyces genome sequencing and annotation.</title>
        <authorList>
            <person name="Minardi D."/>
            <person name="Oidtmann B."/>
            <person name="Van Der Giezen M."/>
            <person name="Studholme D.J."/>
        </authorList>
    </citation>
    <scope>NUCLEOTIDE SEQUENCE [LARGE SCALE GENOMIC DNA]</scope>
    <source>
        <strain evidence="3 4">NJM0002</strain>
    </source>
</reference>
<feature type="compositionally biased region" description="Polar residues" evidence="1">
    <location>
        <begin position="569"/>
        <end position="597"/>
    </location>
</feature>
<dbReference type="Gene3D" id="1.10.287.110">
    <property type="entry name" value="DnaJ domain"/>
    <property type="match status" value="1"/>
</dbReference>
<dbReference type="Proteomes" id="UP000285060">
    <property type="component" value="Unassembled WGS sequence"/>
</dbReference>
<dbReference type="EMBL" id="QUSY01000009">
    <property type="protein sequence ID" value="RHY35081.1"/>
    <property type="molecule type" value="Genomic_DNA"/>
</dbReference>
<keyword evidence="4" id="KW-1185">Reference proteome</keyword>
<protein>
    <recommendedName>
        <fullName evidence="2">J domain-containing protein</fullName>
    </recommendedName>
</protein>
<dbReference type="Pfam" id="PF18974">
    <property type="entry name" value="DUF5710"/>
    <property type="match status" value="3"/>
</dbReference>
<evidence type="ECO:0000256" key="1">
    <source>
        <dbReference type="SAM" id="MobiDB-lite"/>
    </source>
</evidence>
<dbReference type="InterPro" id="IPR001623">
    <property type="entry name" value="DnaJ_domain"/>
</dbReference>
<sequence length="1018" mass="113055">MTLQCTVAGRLARDRDRATEVRKIETFKAAALDKLQKTPRPPRPTNKRSITLASPVARSFSVEPETKRQCVPPCQDPYFYLRPLQLHSLDYLDENQLQKLVLSAQDMRTLDDCISQWVHTLIDSSAYPPSPERHIDMSQAALLVQYIALAAHYLGSHTYASSLLASKFGTTVAPFLCRMRSDSIPRTHAALSKPLWSFGNDVTVAFPDMSSLVRATRDCCPEVLCDLARPSINDEHTTLYDKLQDEAAYLEQCMWMARLIDSVPGQVHLVTNGLKAIARTVLALHRRQILHRWRQVVPTPEWRAFAATHAATLSKSTFLGLVLGPSSAPPSIPSPCNLDPTAHRSKWLQKYASSFNLQDAVQHLMSPAAIARMHQHGERIQLGHYVLLDEEVNPAGAQEMMDQLHTIRQDLAKHERSLSWHVWVTTTVLADLRSPAFTMVNKIERSTRDSTAAHSVHEPPPSLDTIQLRLKELATQLQHHHEASKWIGRAIEQLGHSSHLRSAAITSNDSNNEGNPNKVVQDYDEAVDSFQPPSHVAPPANNFVDLTEDDDPTPIDDISDSIATPADTGASSAMTPLSDITNNLAEPSSPTAASRPTTHPVVSDQRVYLHCSISDRRVVRQMGALFDMDAKGWYVPPGMDTTPFSRWSPQLRAVESLPEPSSPTASPPQLSTESMYFDCPYVERDQARSLGALWDAEKKLWAVPAGRDLKPFMRWTPRAPQVSADRKYLECPYPQKFLVKGLGAEWDPEAKAWFVPPGLDLARFTRWLPQPTEVPANPVACAIPSTAPRSPPPPAAQASPFKGPVVVESVTPSPQAASSKPSSHVVPLPVRKLSVMPLKRRTISHAAIMSSCERVMFNLVASVEQAMGCPKCDHAHLWTCVRCSMCKGHCTCWDGEYRTQQNLRTEQESMFAAARQRARLYKSVHGQVAPLPDYTTCVTGSNLVSTARILGMWRDSNYFGVLGVPPKANFNVVKKQYRSMVLQLHPDKSKLDTPDKVSAFMAVTKAFRAVKEQIGSSK</sequence>
<gene>
    <name evidence="3" type="ORF">DYB32_000416</name>
</gene>
<name>A0A418BA42_9STRA</name>
<dbReference type="SUPFAM" id="SSF46565">
    <property type="entry name" value="Chaperone J-domain"/>
    <property type="match status" value="1"/>
</dbReference>
<proteinExistence type="predicted"/>
<organism evidence="3 4">
    <name type="scientific">Aphanomyces invadans</name>
    <dbReference type="NCBI Taxonomy" id="157072"/>
    <lineage>
        <taxon>Eukaryota</taxon>
        <taxon>Sar</taxon>
        <taxon>Stramenopiles</taxon>
        <taxon>Oomycota</taxon>
        <taxon>Saprolegniomycetes</taxon>
        <taxon>Saprolegniales</taxon>
        <taxon>Verrucalvaceae</taxon>
        <taxon>Aphanomyces</taxon>
    </lineage>
</organism>
<dbReference type="PROSITE" id="PS50076">
    <property type="entry name" value="DNAJ_2"/>
    <property type="match status" value="1"/>
</dbReference>
<dbReference type="CDD" id="cd06257">
    <property type="entry name" value="DnaJ"/>
    <property type="match status" value="1"/>
</dbReference>
<accession>A0A418BA42</accession>
<evidence type="ECO:0000259" key="2">
    <source>
        <dbReference type="PROSITE" id="PS50076"/>
    </source>
</evidence>
<feature type="domain" description="J" evidence="2">
    <location>
        <begin position="957"/>
        <end position="1018"/>
    </location>
</feature>
<dbReference type="SMART" id="SM00271">
    <property type="entry name" value="DnaJ"/>
    <property type="match status" value="1"/>
</dbReference>
<feature type="compositionally biased region" description="Acidic residues" evidence="1">
    <location>
        <begin position="546"/>
        <end position="559"/>
    </location>
</feature>
<dbReference type="AlphaFoldDB" id="A0A418BA42"/>
<dbReference type="InterPro" id="IPR036869">
    <property type="entry name" value="J_dom_sf"/>
</dbReference>
<dbReference type="Pfam" id="PF00226">
    <property type="entry name" value="DnaJ"/>
    <property type="match status" value="1"/>
</dbReference>
<comment type="caution">
    <text evidence="3">The sequence shown here is derived from an EMBL/GenBank/DDBJ whole genome shotgun (WGS) entry which is preliminary data.</text>
</comment>
<dbReference type="InterPro" id="IPR043764">
    <property type="entry name" value="DUF5710"/>
</dbReference>
<evidence type="ECO:0000313" key="3">
    <source>
        <dbReference type="EMBL" id="RHY35081.1"/>
    </source>
</evidence>